<dbReference type="PROSITE" id="PS50106">
    <property type="entry name" value="PDZ"/>
    <property type="match status" value="1"/>
</dbReference>
<evidence type="ECO:0000313" key="4">
    <source>
        <dbReference type="Proteomes" id="UP000295658"/>
    </source>
</evidence>
<evidence type="ECO:0000256" key="1">
    <source>
        <dbReference type="SAM" id="Phobius"/>
    </source>
</evidence>
<feature type="transmembrane region" description="Helical" evidence="1">
    <location>
        <begin position="253"/>
        <end position="270"/>
    </location>
</feature>
<keyword evidence="1" id="KW-1133">Transmembrane helix</keyword>
<dbReference type="AlphaFoldDB" id="A0A4R1QM06"/>
<sequence length="398" mass="44785">MMLVEAWGLEFIKGFGRFFMQPLLYYAIFLAWLFGLLRVKRERKDFHVRVYDGWLDIRSLFSSGIWLGMLLSLVAIGAGMVVTKDVIALIAWSTVLLSLTLQARFLSPAYTLSVAIFGTSFLARSEWTKPLFASWFPTLAEANVTTVALLLSFLLVIEAILIEKYGGQKTSPRLTVSKRGLVIGEHLSQKLWLVPVLLLVPGEGIRSFVSWWPIFSIGEQTYSLMLVPFLLGFSQRTQTMHPAALAKWTGRRVYLLAVLLLLLAVGSYWFQPLAIVVAALAIIGREWISLAARLYEQQRTPYFTKRKDGLVILGILPATPAEKMALQVGEVIAKVNGIAVRTETEFYEALQRNRAFCKLEVLNEAGEVRFVQSAWFEGEHHELGLLFVPNEHMDANVG</sequence>
<gene>
    <name evidence="3" type="ORF">EDD69_11169</name>
</gene>
<keyword evidence="1" id="KW-0812">Transmembrane</keyword>
<dbReference type="EMBL" id="SLUL01000011">
    <property type="protein sequence ID" value="TCL47705.1"/>
    <property type="molecule type" value="Genomic_DNA"/>
</dbReference>
<comment type="caution">
    <text evidence="3">The sequence shown here is derived from an EMBL/GenBank/DDBJ whole genome shotgun (WGS) entry which is preliminary data.</text>
</comment>
<reference evidence="3 4" key="1">
    <citation type="submission" date="2019-03" db="EMBL/GenBank/DDBJ databases">
        <title>Genomic Encyclopedia of Type Strains, Phase IV (KMG-IV): sequencing the most valuable type-strain genomes for metagenomic binning, comparative biology and taxonomic classification.</title>
        <authorList>
            <person name="Goeker M."/>
        </authorList>
    </citation>
    <scope>NUCLEOTIDE SEQUENCE [LARGE SCALE GENOMIC DNA]</scope>
    <source>
        <strain evidence="3 4">DSM 24979</strain>
    </source>
</reference>
<keyword evidence="1" id="KW-0472">Membrane</keyword>
<feature type="domain" description="PDZ" evidence="2">
    <location>
        <begin position="309"/>
        <end position="365"/>
    </location>
</feature>
<dbReference type="Gene3D" id="2.30.42.10">
    <property type="match status" value="1"/>
</dbReference>
<feature type="transmembrane region" description="Helical" evidence="1">
    <location>
        <begin position="110"/>
        <end position="127"/>
    </location>
</feature>
<feature type="transmembrane region" description="Helical" evidence="1">
    <location>
        <begin position="211"/>
        <end position="233"/>
    </location>
</feature>
<evidence type="ECO:0000259" key="2">
    <source>
        <dbReference type="PROSITE" id="PS50106"/>
    </source>
</evidence>
<feature type="transmembrane region" description="Helical" evidence="1">
    <location>
        <begin position="60"/>
        <end position="80"/>
    </location>
</feature>
<dbReference type="InterPro" id="IPR001478">
    <property type="entry name" value="PDZ"/>
</dbReference>
<evidence type="ECO:0000313" key="3">
    <source>
        <dbReference type="EMBL" id="TCL47705.1"/>
    </source>
</evidence>
<proteinExistence type="predicted"/>
<keyword evidence="4" id="KW-1185">Reference proteome</keyword>
<organism evidence="3 4">
    <name type="scientific">Thermolongibacillus altinsuensis</name>
    <dbReference type="NCBI Taxonomy" id="575256"/>
    <lineage>
        <taxon>Bacteria</taxon>
        <taxon>Bacillati</taxon>
        <taxon>Bacillota</taxon>
        <taxon>Bacilli</taxon>
        <taxon>Bacillales</taxon>
        <taxon>Anoxybacillaceae</taxon>
        <taxon>Thermolongibacillus</taxon>
    </lineage>
</organism>
<feature type="transmembrane region" description="Helical" evidence="1">
    <location>
        <begin position="23"/>
        <end position="39"/>
    </location>
</feature>
<dbReference type="InterPro" id="IPR036034">
    <property type="entry name" value="PDZ_sf"/>
</dbReference>
<dbReference type="SMART" id="SM00228">
    <property type="entry name" value="PDZ"/>
    <property type="match status" value="1"/>
</dbReference>
<protein>
    <recommendedName>
        <fullName evidence="2">PDZ domain-containing protein</fullName>
    </recommendedName>
</protein>
<name>A0A4R1QM06_9BACL</name>
<dbReference type="Proteomes" id="UP000295658">
    <property type="component" value="Unassembled WGS sequence"/>
</dbReference>
<feature type="transmembrane region" description="Helical" evidence="1">
    <location>
        <begin position="147"/>
        <end position="166"/>
    </location>
</feature>
<dbReference type="SUPFAM" id="SSF50156">
    <property type="entry name" value="PDZ domain-like"/>
    <property type="match status" value="1"/>
</dbReference>
<accession>A0A4R1QM06</accession>